<dbReference type="GO" id="GO:0032259">
    <property type="term" value="P:methylation"/>
    <property type="evidence" value="ECO:0007669"/>
    <property type="project" value="UniProtKB-KW"/>
</dbReference>
<feature type="domain" description="Methyltransferase type 11" evidence="1">
    <location>
        <begin position="73"/>
        <end position="160"/>
    </location>
</feature>
<organism evidence="2 3">
    <name type="scientific">Streptomyces anulatus</name>
    <name type="common">Streptomyces chrysomallus</name>
    <dbReference type="NCBI Taxonomy" id="1892"/>
    <lineage>
        <taxon>Bacteria</taxon>
        <taxon>Bacillati</taxon>
        <taxon>Actinomycetota</taxon>
        <taxon>Actinomycetes</taxon>
        <taxon>Kitasatosporales</taxon>
        <taxon>Streptomycetaceae</taxon>
        <taxon>Streptomyces</taxon>
    </lineage>
</organism>
<dbReference type="Pfam" id="PF08241">
    <property type="entry name" value="Methyltransf_11"/>
    <property type="match status" value="1"/>
</dbReference>
<dbReference type="CDD" id="cd02440">
    <property type="entry name" value="AdoMet_MTases"/>
    <property type="match status" value="1"/>
</dbReference>
<dbReference type="RefSeq" id="WP_164269123.1">
    <property type="nucleotide sequence ID" value="NZ_JAAGMS010000066.1"/>
</dbReference>
<dbReference type="InterPro" id="IPR029063">
    <property type="entry name" value="SAM-dependent_MTases_sf"/>
</dbReference>
<proteinExistence type="predicted"/>
<protein>
    <submittedName>
        <fullName evidence="2">Class I SAM-dependent methyltransferase</fullName>
    </submittedName>
</protein>
<evidence type="ECO:0000313" key="3">
    <source>
        <dbReference type="Proteomes" id="UP000470951"/>
    </source>
</evidence>
<accession>A0A7K3R6J6</accession>
<dbReference type="SUPFAM" id="SSF53335">
    <property type="entry name" value="S-adenosyl-L-methionine-dependent methyltransferases"/>
    <property type="match status" value="1"/>
</dbReference>
<dbReference type="EMBL" id="JAAGMS010000066">
    <property type="protein sequence ID" value="NEB97641.1"/>
    <property type="molecule type" value="Genomic_DNA"/>
</dbReference>
<sequence length="273" mass="29807">MPEPSGPAPAPAPLPFDSAASRDRFEALVAEADAVSVDGWDFSWLDGRATEERPSWGYARALAERLGRAHAALDLQTGGGEVLAAAPKLPPVTVATEAWPPNIARATALLHPLGAVVVADEDEPPLPFGDAAFDLVVSRHPVTTWWEEIARVLAPGGTYFSQQVGPASVFELVEYFLGPQPPEVRRARHPEDARAAATAAGLDVVDLRSETLRTEFHDIGAVVYFLRKVIWMVPGFTVERYRPQLAALHRQIEAEGPFRARTARFLIEARRPR</sequence>
<gene>
    <name evidence="2" type="ORF">G3I58_06445</name>
</gene>
<dbReference type="InterPro" id="IPR052939">
    <property type="entry name" value="23S_rRNA_MeTrnsfrase_RlmA"/>
</dbReference>
<comment type="caution">
    <text evidence="2">The sequence shown here is derived from an EMBL/GenBank/DDBJ whole genome shotgun (WGS) entry which is preliminary data.</text>
</comment>
<evidence type="ECO:0000313" key="2">
    <source>
        <dbReference type="EMBL" id="NEB97641.1"/>
    </source>
</evidence>
<dbReference type="InterPro" id="IPR013216">
    <property type="entry name" value="Methyltransf_11"/>
</dbReference>
<keyword evidence="2" id="KW-0489">Methyltransferase</keyword>
<dbReference type="AlphaFoldDB" id="A0A7K3R6J6"/>
<dbReference type="Gene3D" id="3.40.50.150">
    <property type="entry name" value="Vaccinia Virus protein VP39"/>
    <property type="match status" value="1"/>
</dbReference>
<keyword evidence="2" id="KW-0808">Transferase</keyword>
<dbReference type="PANTHER" id="PTHR43460:SF1">
    <property type="entry name" value="METHYLTRANSFERASE TYPE 11 DOMAIN-CONTAINING PROTEIN"/>
    <property type="match status" value="1"/>
</dbReference>
<reference evidence="2 3" key="1">
    <citation type="submission" date="2020-01" db="EMBL/GenBank/DDBJ databases">
        <title>Insect and environment-associated Actinomycetes.</title>
        <authorList>
            <person name="Currrie C."/>
            <person name="Chevrette M."/>
            <person name="Carlson C."/>
            <person name="Stubbendieck R."/>
            <person name="Wendt-Pienkowski E."/>
        </authorList>
    </citation>
    <scope>NUCLEOTIDE SEQUENCE [LARGE SCALE GENOMIC DNA]</scope>
    <source>
        <strain evidence="2 3">SID7903</strain>
    </source>
</reference>
<dbReference type="GO" id="GO:0008757">
    <property type="term" value="F:S-adenosylmethionine-dependent methyltransferase activity"/>
    <property type="evidence" value="ECO:0007669"/>
    <property type="project" value="InterPro"/>
</dbReference>
<dbReference type="Proteomes" id="UP000470951">
    <property type="component" value="Unassembled WGS sequence"/>
</dbReference>
<evidence type="ECO:0000259" key="1">
    <source>
        <dbReference type="Pfam" id="PF08241"/>
    </source>
</evidence>
<dbReference type="PANTHER" id="PTHR43460">
    <property type="entry name" value="METHYLTRANSFERASE"/>
    <property type="match status" value="1"/>
</dbReference>
<name>A0A7K3R6J6_STRAQ</name>